<feature type="region of interest" description="Disordered" evidence="1">
    <location>
        <begin position="32"/>
        <end position="83"/>
    </location>
</feature>
<name>A0AAE0KES9_9PEZI</name>
<dbReference type="Gene3D" id="3.40.50.1460">
    <property type="match status" value="1"/>
</dbReference>
<reference evidence="2" key="1">
    <citation type="journal article" date="2023" name="Mol. Phylogenet. Evol.">
        <title>Genome-scale phylogeny and comparative genomics of the fungal order Sordariales.</title>
        <authorList>
            <person name="Hensen N."/>
            <person name="Bonometti L."/>
            <person name="Westerberg I."/>
            <person name="Brannstrom I.O."/>
            <person name="Guillou S."/>
            <person name="Cros-Aarteil S."/>
            <person name="Calhoun S."/>
            <person name="Haridas S."/>
            <person name="Kuo A."/>
            <person name="Mondo S."/>
            <person name="Pangilinan J."/>
            <person name="Riley R."/>
            <person name="LaButti K."/>
            <person name="Andreopoulos B."/>
            <person name="Lipzen A."/>
            <person name="Chen C."/>
            <person name="Yan M."/>
            <person name="Daum C."/>
            <person name="Ng V."/>
            <person name="Clum A."/>
            <person name="Steindorff A."/>
            <person name="Ohm R.A."/>
            <person name="Martin F."/>
            <person name="Silar P."/>
            <person name="Natvig D.O."/>
            <person name="Lalanne C."/>
            <person name="Gautier V."/>
            <person name="Ament-Velasquez S.L."/>
            <person name="Kruys A."/>
            <person name="Hutchinson M.I."/>
            <person name="Powell A.J."/>
            <person name="Barry K."/>
            <person name="Miller A.N."/>
            <person name="Grigoriev I.V."/>
            <person name="Debuchy R."/>
            <person name="Gladieux P."/>
            <person name="Hiltunen Thoren M."/>
            <person name="Johannesson H."/>
        </authorList>
    </citation>
    <scope>NUCLEOTIDE SEQUENCE</scope>
    <source>
        <strain evidence="2">CBS 232.78</strain>
    </source>
</reference>
<keyword evidence="3" id="KW-1185">Reference proteome</keyword>
<dbReference type="Proteomes" id="UP001285441">
    <property type="component" value="Unassembled WGS sequence"/>
</dbReference>
<evidence type="ECO:0000313" key="3">
    <source>
        <dbReference type="Proteomes" id="UP001285441"/>
    </source>
</evidence>
<organism evidence="2 3">
    <name type="scientific">Podospora didyma</name>
    <dbReference type="NCBI Taxonomy" id="330526"/>
    <lineage>
        <taxon>Eukaryota</taxon>
        <taxon>Fungi</taxon>
        <taxon>Dikarya</taxon>
        <taxon>Ascomycota</taxon>
        <taxon>Pezizomycotina</taxon>
        <taxon>Sordariomycetes</taxon>
        <taxon>Sordariomycetidae</taxon>
        <taxon>Sordariales</taxon>
        <taxon>Podosporaceae</taxon>
        <taxon>Podospora</taxon>
    </lineage>
</organism>
<feature type="compositionally biased region" description="Basic and acidic residues" evidence="1">
    <location>
        <begin position="45"/>
        <end position="83"/>
    </location>
</feature>
<proteinExistence type="predicted"/>
<accession>A0AAE0KES9</accession>
<feature type="compositionally biased region" description="Low complexity" evidence="1">
    <location>
        <begin position="129"/>
        <end position="143"/>
    </location>
</feature>
<evidence type="ECO:0008006" key="4">
    <source>
        <dbReference type="Google" id="ProtNLM"/>
    </source>
</evidence>
<gene>
    <name evidence="2" type="ORF">B0H63DRAFT_562705</name>
</gene>
<reference evidence="2" key="2">
    <citation type="submission" date="2023-06" db="EMBL/GenBank/DDBJ databases">
        <authorList>
            <consortium name="Lawrence Berkeley National Laboratory"/>
            <person name="Haridas S."/>
            <person name="Hensen N."/>
            <person name="Bonometti L."/>
            <person name="Westerberg I."/>
            <person name="Brannstrom I.O."/>
            <person name="Guillou S."/>
            <person name="Cros-Aarteil S."/>
            <person name="Calhoun S."/>
            <person name="Kuo A."/>
            <person name="Mondo S."/>
            <person name="Pangilinan J."/>
            <person name="Riley R."/>
            <person name="LaButti K."/>
            <person name="Andreopoulos B."/>
            <person name="Lipzen A."/>
            <person name="Chen C."/>
            <person name="Yanf M."/>
            <person name="Daum C."/>
            <person name="Ng V."/>
            <person name="Clum A."/>
            <person name="Steindorff A."/>
            <person name="Ohm R."/>
            <person name="Martin F."/>
            <person name="Silar P."/>
            <person name="Natvig D."/>
            <person name="Lalanne C."/>
            <person name="Gautier V."/>
            <person name="Ament-velasquez S.L."/>
            <person name="Kruys A."/>
            <person name="Hutchinson M.I."/>
            <person name="Powell A.J."/>
            <person name="Barry K."/>
            <person name="Miller A.N."/>
            <person name="Grigoriev I.V."/>
            <person name="Debuchy R."/>
            <person name="Gladieux P."/>
            <person name="Thoren M.H."/>
            <person name="Johannesson H."/>
        </authorList>
    </citation>
    <scope>NUCLEOTIDE SEQUENCE</scope>
    <source>
        <strain evidence="2">CBS 232.78</strain>
    </source>
</reference>
<feature type="compositionally biased region" description="Basic and acidic residues" evidence="1">
    <location>
        <begin position="144"/>
        <end position="155"/>
    </location>
</feature>
<evidence type="ECO:0000256" key="1">
    <source>
        <dbReference type="SAM" id="MobiDB-lite"/>
    </source>
</evidence>
<dbReference type="EMBL" id="JAULSW010000007">
    <property type="protein sequence ID" value="KAK3374671.1"/>
    <property type="molecule type" value="Genomic_DNA"/>
</dbReference>
<sequence length="633" mass="72055">MSRFNHNHQYDYGYGPVWGDAGTFHGDVASAVLTSPPRRSGTGYSDRDDRAAARKAPSSREREREGERERERDRERDRDRDRDRERDWIVVDREKDNLKQRLKNRTNATTSPPSHVVPRHNNANHSRARSLSLSRITSSSSSLSERERDRDRDYYRDDDDSPTRSQNHRPMVKYYQNERFSVSSPRVPLAPSAGWPLSSPAPRTVTTRESPNFGPRYPPDHHRGFLAEQARHMQTRSADPLPHLSSRDDIRYGMQRMALVDPRMPSNRSASYDTPERNDGRGVVVRRKGVSMSPGRGVISPAPYHNVRNYNQVHVLIITWSFHDLKTAPYTAVPDADYISLEDETKRLRDTLHSYGYKVHEYEIPMVRAVESLRSKIKQFCRYAADDTLLMIYYHGHGALDDDNELVFSSHEHPDDPNWSQNAAAELYAALMSGDACPSHGRHNQFKQLIKKYERYRPVSDVRWEDIRATVLGAPCDLLLILDCCAAGGANLGHVNWQPPPSAENYTKHLFAACGFESSTSDDMTAVLCDVLDEWVPEPPIPQKQGGRGPSPAAPGAPFLTTKRLHQIMEDKLQKDSSGSQPIFKQLLPLDPERYIALPNLLERERATREREAWGVAGDYAAHARGRRGYIMA</sequence>
<evidence type="ECO:0000313" key="2">
    <source>
        <dbReference type="EMBL" id="KAK3374671.1"/>
    </source>
</evidence>
<feature type="region of interest" description="Disordered" evidence="1">
    <location>
        <begin position="98"/>
        <end position="170"/>
    </location>
</feature>
<feature type="region of interest" description="Disordered" evidence="1">
    <location>
        <begin position="192"/>
        <end position="219"/>
    </location>
</feature>
<protein>
    <recommendedName>
        <fullName evidence="4">Caspase domain-containing protein</fullName>
    </recommendedName>
</protein>
<dbReference type="AlphaFoldDB" id="A0AAE0KES9"/>
<comment type="caution">
    <text evidence="2">The sequence shown here is derived from an EMBL/GenBank/DDBJ whole genome shotgun (WGS) entry which is preliminary data.</text>
</comment>